<dbReference type="Proteomes" id="UP001529380">
    <property type="component" value="Unassembled WGS sequence"/>
</dbReference>
<dbReference type="SUPFAM" id="SSF46894">
    <property type="entry name" value="C-terminal effector domain of the bipartite response regulators"/>
    <property type="match status" value="1"/>
</dbReference>
<keyword evidence="1" id="KW-0238">DNA-binding</keyword>
<dbReference type="SMART" id="SM00862">
    <property type="entry name" value="Trans_reg_C"/>
    <property type="match status" value="1"/>
</dbReference>
<name>A0ABT7UPM8_9FIRM</name>
<accession>A0ABT7UPM8</accession>
<dbReference type="PANTHER" id="PTHR35807">
    <property type="entry name" value="TRANSCRIPTIONAL REGULATOR REDD-RELATED"/>
    <property type="match status" value="1"/>
</dbReference>
<dbReference type="InterPro" id="IPR011990">
    <property type="entry name" value="TPR-like_helical_dom_sf"/>
</dbReference>
<dbReference type="EMBL" id="JAUDCL010000008">
    <property type="protein sequence ID" value="MDM8200836.1"/>
    <property type="molecule type" value="Genomic_DNA"/>
</dbReference>
<comment type="caution">
    <text evidence="3">The sequence shown here is derived from an EMBL/GenBank/DDBJ whole genome shotgun (WGS) entry which is preliminary data.</text>
</comment>
<dbReference type="InterPro" id="IPR001867">
    <property type="entry name" value="OmpR/PhoB-type_DNA-bd"/>
</dbReference>
<evidence type="ECO:0000256" key="1">
    <source>
        <dbReference type="ARBA" id="ARBA00023125"/>
    </source>
</evidence>
<dbReference type="Gene3D" id="1.10.10.10">
    <property type="entry name" value="Winged helix-like DNA-binding domain superfamily/Winged helix DNA-binding domain"/>
    <property type="match status" value="1"/>
</dbReference>
<organism evidence="3 4">
    <name type="scientific">Allofournierella massiliensis</name>
    <dbReference type="NCBI Taxonomy" id="1650663"/>
    <lineage>
        <taxon>Bacteria</taxon>
        <taxon>Bacillati</taxon>
        <taxon>Bacillota</taxon>
        <taxon>Clostridia</taxon>
        <taxon>Eubacteriales</taxon>
        <taxon>Oscillospiraceae</taxon>
        <taxon>Allofournierella</taxon>
    </lineage>
</organism>
<dbReference type="InterPro" id="IPR051677">
    <property type="entry name" value="AfsR-DnrI-RedD_regulator"/>
</dbReference>
<keyword evidence="4" id="KW-1185">Reference proteome</keyword>
<evidence type="ECO:0000313" key="4">
    <source>
        <dbReference type="Proteomes" id="UP001529380"/>
    </source>
</evidence>
<dbReference type="Gene3D" id="1.25.40.10">
    <property type="entry name" value="Tetratricopeptide repeat domain"/>
    <property type="match status" value="1"/>
</dbReference>
<gene>
    <name evidence="3" type="ORF">QUW08_05945</name>
</gene>
<evidence type="ECO:0000259" key="2">
    <source>
        <dbReference type="SMART" id="SM00862"/>
    </source>
</evidence>
<sequence>MEQHSMRVETFGGLAVWLDGQLLVRRGERINKNLEMLALLALNGRAPLSNEALAGLLWTEEESHNPAGALKNAAYSLRRLLEQRGVERELVTVEDKQYRLAPDLALEVDLWQAGQLAEQAVNQPDKALALAAWEELDRICCGDFLPQLADRPWVAGQSALVRDGWLAAARRAAALLLEDRERSGARRALAVCAEALLLFPDDMELQIVRFAAMQELNMKAAVRSQYPLLAEMLMERQGQAPPARLRAIHQWATEGESRGREEMLRIRQKLANHEKNAPPGPYFCEYDQLPMLYAMARRQAARTGQVTVLLLAGAGGQPGAASAGADQELRFLLSQTLRRGDVCCRYGHDQYLALLMLADPAHTGAVEHRLRAGWKPVNGRLELTFDFGGPLPQIHGE</sequence>
<reference evidence="3 4" key="1">
    <citation type="submission" date="2023-06" db="EMBL/GenBank/DDBJ databases">
        <title>Identification and characterization of horizontal gene transfer across gut microbiota members of farm animals based on homology search.</title>
        <authorList>
            <person name="Schwarzerova J."/>
            <person name="Nykrynova M."/>
            <person name="Jureckova K."/>
            <person name="Cejkova D."/>
            <person name="Rychlik I."/>
        </authorList>
    </citation>
    <scope>NUCLEOTIDE SEQUENCE [LARGE SCALE GENOMIC DNA]</scope>
    <source>
        <strain evidence="3 4">ET340</strain>
    </source>
</reference>
<protein>
    <recommendedName>
        <fullName evidence="2">OmpR/PhoB-type domain-containing protein</fullName>
    </recommendedName>
</protein>
<dbReference type="RefSeq" id="WP_289599524.1">
    <property type="nucleotide sequence ID" value="NZ_JAUDCL010000008.1"/>
</dbReference>
<dbReference type="InterPro" id="IPR016032">
    <property type="entry name" value="Sig_transdc_resp-reg_C-effctor"/>
</dbReference>
<dbReference type="PANTHER" id="PTHR35807:SF1">
    <property type="entry name" value="TRANSCRIPTIONAL REGULATOR REDD"/>
    <property type="match status" value="1"/>
</dbReference>
<feature type="domain" description="OmpR/PhoB-type" evidence="2">
    <location>
        <begin position="27"/>
        <end position="100"/>
    </location>
</feature>
<dbReference type="InterPro" id="IPR036388">
    <property type="entry name" value="WH-like_DNA-bd_sf"/>
</dbReference>
<evidence type="ECO:0000313" key="3">
    <source>
        <dbReference type="EMBL" id="MDM8200836.1"/>
    </source>
</evidence>
<proteinExistence type="predicted"/>